<proteinExistence type="predicted"/>
<keyword evidence="2" id="KW-1185">Reference proteome</keyword>
<organism evidence="1 2">
    <name type="scientific">Pyrenophora tritici-repentis</name>
    <dbReference type="NCBI Taxonomy" id="45151"/>
    <lineage>
        <taxon>Eukaryota</taxon>
        <taxon>Fungi</taxon>
        <taxon>Dikarya</taxon>
        <taxon>Ascomycota</taxon>
        <taxon>Pezizomycotina</taxon>
        <taxon>Dothideomycetes</taxon>
        <taxon>Pleosporomycetidae</taxon>
        <taxon>Pleosporales</taxon>
        <taxon>Pleosporineae</taxon>
        <taxon>Pleosporaceae</taxon>
        <taxon>Pyrenophora</taxon>
    </lineage>
</organism>
<reference evidence="2" key="1">
    <citation type="journal article" date="2022" name="Microb. Genom.">
        <title>A global pangenome for the wheat fungal pathogen Pyrenophora tritici-repentis and prediction of effector protein structural homology.</title>
        <authorList>
            <person name="Moolhuijzen P.M."/>
            <person name="See P.T."/>
            <person name="Shi G."/>
            <person name="Powell H.R."/>
            <person name="Cockram J."/>
            <person name="Jorgensen L.N."/>
            <person name="Benslimane H."/>
            <person name="Strelkov S.E."/>
            <person name="Turner J."/>
            <person name="Liu Z."/>
            <person name="Moffat C.S."/>
        </authorList>
    </citation>
    <scope>NUCLEOTIDE SEQUENCE [LARGE SCALE GENOMIC DNA]</scope>
</reference>
<dbReference type="Proteomes" id="UP000249757">
    <property type="component" value="Unassembled WGS sequence"/>
</dbReference>
<accession>A0A922SY37</accession>
<comment type="caution">
    <text evidence="1">The sequence shown here is derived from an EMBL/GenBank/DDBJ whole genome shotgun (WGS) entry which is preliminary data.</text>
</comment>
<evidence type="ECO:0000313" key="1">
    <source>
        <dbReference type="EMBL" id="KAI1511093.1"/>
    </source>
</evidence>
<sequence length="126" mass="14345">MARRYHSNCRRAKRMIICGVFSIQPQLLEATPNAVICAIKPKQHVDAKFNILGYGDTGEHLATLASDQYHRFLNAQGTYIPTSHGFGVELTQRQSTMYCIGKNPIRYAFWSIANADSFRHFWHAPC</sequence>
<name>A0A922SY37_9PLEO</name>
<protein>
    <submittedName>
        <fullName evidence="1">Uncharacterized protein</fullName>
    </submittedName>
</protein>
<evidence type="ECO:0000313" key="2">
    <source>
        <dbReference type="Proteomes" id="UP000249757"/>
    </source>
</evidence>
<dbReference type="EMBL" id="NRDI02000015">
    <property type="protein sequence ID" value="KAI1511093.1"/>
    <property type="molecule type" value="Genomic_DNA"/>
</dbReference>
<dbReference type="AlphaFoldDB" id="A0A922SY37"/>
<gene>
    <name evidence="1" type="ORF">Ptr86124_010214</name>
</gene>